<sequence>MCSLDQACVLDESAVTQSSSGRGADVLFDKQWRERHRKGENDYSKNMIAEPFAQQAFRFVLRSVVGSLCGLGIHALVQRLRGKDDKTD</sequence>
<dbReference type="Proteomes" id="UP000604046">
    <property type="component" value="Unassembled WGS sequence"/>
</dbReference>
<comment type="caution">
    <text evidence="1">The sequence shown here is derived from an EMBL/GenBank/DDBJ whole genome shotgun (WGS) entry which is preliminary data.</text>
</comment>
<accession>A0A812T2M4</accession>
<gene>
    <name evidence="1" type="primary">CVA16-2</name>
    <name evidence="1" type="ORF">SNAT2548_LOCUS28345</name>
</gene>
<organism evidence="1 2">
    <name type="scientific">Symbiodinium natans</name>
    <dbReference type="NCBI Taxonomy" id="878477"/>
    <lineage>
        <taxon>Eukaryota</taxon>
        <taxon>Sar</taxon>
        <taxon>Alveolata</taxon>
        <taxon>Dinophyceae</taxon>
        <taxon>Suessiales</taxon>
        <taxon>Symbiodiniaceae</taxon>
        <taxon>Symbiodinium</taxon>
    </lineage>
</organism>
<dbReference type="AlphaFoldDB" id="A0A812T2M4"/>
<protein>
    <submittedName>
        <fullName evidence="1">CVA16-2 protein</fullName>
    </submittedName>
</protein>
<evidence type="ECO:0000313" key="1">
    <source>
        <dbReference type="EMBL" id="CAE7506090.1"/>
    </source>
</evidence>
<name>A0A812T2M4_9DINO</name>
<evidence type="ECO:0000313" key="2">
    <source>
        <dbReference type="Proteomes" id="UP000604046"/>
    </source>
</evidence>
<keyword evidence="2" id="KW-1185">Reference proteome</keyword>
<dbReference type="EMBL" id="CAJNDS010002513">
    <property type="protein sequence ID" value="CAE7506090.1"/>
    <property type="molecule type" value="Genomic_DNA"/>
</dbReference>
<proteinExistence type="predicted"/>
<reference evidence="1" key="1">
    <citation type="submission" date="2021-02" db="EMBL/GenBank/DDBJ databases">
        <authorList>
            <person name="Dougan E. K."/>
            <person name="Rhodes N."/>
            <person name="Thang M."/>
            <person name="Chan C."/>
        </authorList>
    </citation>
    <scope>NUCLEOTIDE SEQUENCE</scope>
</reference>